<evidence type="ECO:0000313" key="3">
    <source>
        <dbReference type="Proteomes" id="UP000261174"/>
    </source>
</evidence>
<keyword evidence="3" id="KW-1185">Reference proteome</keyword>
<feature type="domain" description="Glycosyltransferase 2-like" evidence="1">
    <location>
        <begin position="9"/>
        <end position="170"/>
    </location>
</feature>
<dbReference type="Pfam" id="PF00535">
    <property type="entry name" value="Glycos_transf_2"/>
    <property type="match status" value="1"/>
</dbReference>
<keyword evidence="2" id="KW-0808">Transferase</keyword>
<gene>
    <name evidence="2" type="ORF">DXN04_30910</name>
</gene>
<evidence type="ECO:0000313" key="2">
    <source>
        <dbReference type="EMBL" id="RFM30978.1"/>
    </source>
</evidence>
<dbReference type="CDD" id="cd04179">
    <property type="entry name" value="DPM_DPG-synthase_like"/>
    <property type="match status" value="1"/>
</dbReference>
<dbReference type="SUPFAM" id="SSF53448">
    <property type="entry name" value="Nucleotide-diphospho-sugar transferases"/>
    <property type="match status" value="1"/>
</dbReference>
<reference evidence="2 3" key="1">
    <citation type="submission" date="2018-08" db="EMBL/GenBank/DDBJ databases">
        <title>Chitinophaga sp. K20C18050901, a novel bacterium isolated from forest soil.</title>
        <authorList>
            <person name="Wang C."/>
        </authorList>
    </citation>
    <scope>NUCLEOTIDE SEQUENCE [LARGE SCALE GENOMIC DNA]</scope>
    <source>
        <strain evidence="2 3">K20C18050901</strain>
    </source>
</reference>
<proteinExistence type="predicted"/>
<dbReference type="InterPro" id="IPR001173">
    <property type="entry name" value="Glyco_trans_2-like"/>
</dbReference>
<dbReference type="InterPro" id="IPR029044">
    <property type="entry name" value="Nucleotide-diphossugar_trans"/>
</dbReference>
<dbReference type="GO" id="GO:0016740">
    <property type="term" value="F:transferase activity"/>
    <property type="evidence" value="ECO:0007669"/>
    <property type="project" value="UniProtKB-KW"/>
</dbReference>
<dbReference type="InterPro" id="IPR050256">
    <property type="entry name" value="Glycosyltransferase_2"/>
</dbReference>
<name>A0A3E1NT84_9BACT</name>
<organism evidence="2 3">
    <name type="scientific">Chitinophaga silvisoli</name>
    <dbReference type="NCBI Taxonomy" id="2291814"/>
    <lineage>
        <taxon>Bacteria</taxon>
        <taxon>Pseudomonadati</taxon>
        <taxon>Bacteroidota</taxon>
        <taxon>Chitinophagia</taxon>
        <taxon>Chitinophagales</taxon>
        <taxon>Chitinophagaceae</taxon>
        <taxon>Chitinophaga</taxon>
    </lineage>
</organism>
<dbReference type="PANTHER" id="PTHR48090:SF7">
    <property type="entry name" value="RFBJ PROTEIN"/>
    <property type="match status" value="1"/>
</dbReference>
<dbReference type="PANTHER" id="PTHR48090">
    <property type="entry name" value="UNDECAPRENYL-PHOSPHATE 4-DEOXY-4-FORMAMIDO-L-ARABINOSE TRANSFERASE-RELATED"/>
    <property type="match status" value="1"/>
</dbReference>
<accession>A0A3E1NT84</accession>
<dbReference type="Proteomes" id="UP000261174">
    <property type="component" value="Unassembled WGS sequence"/>
</dbReference>
<protein>
    <submittedName>
        <fullName evidence="2">Glycosyltransferase family 2 protein</fullName>
    </submittedName>
</protein>
<dbReference type="OrthoDB" id="9810303at2"/>
<sequence>MINGKKILVVLPAYNAGKTLKITYDEIDRSLVDDVILVDDASKDNTVAVAKEIGIVHIICHEKNKGYGGNQKSCYKRALELGADIIIMLHPDYQYTPLLIEAMASIIAKGVYPVVLGSRILGRGALKGGMPYYKYFFNRFLTISQNTLMRQKLSEYHTGYRAFDRSVLEAIPWESNSDDFVFDNEMLGQICYKGFEIAEVTCPTKYFEEASSINFRRSAVYGMGVLAVSLKCFLQRTGLAKFKLFDGITPEVHVRGKKQFLPPVERSEPALRQAERITSESSHS</sequence>
<dbReference type="AlphaFoldDB" id="A0A3E1NT84"/>
<dbReference type="RefSeq" id="WP_116857292.1">
    <property type="nucleotide sequence ID" value="NZ_QTJV01000017.1"/>
</dbReference>
<evidence type="ECO:0000259" key="1">
    <source>
        <dbReference type="Pfam" id="PF00535"/>
    </source>
</evidence>
<dbReference type="EMBL" id="QTJV01000017">
    <property type="protein sequence ID" value="RFM30978.1"/>
    <property type="molecule type" value="Genomic_DNA"/>
</dbReference>
<dbReference type="Gene3D" id="3.90.550.10">
    <property type="entry name" value="Spore Coat Polysaccharide Biosynthesis Protein SpsA, Chain A"/>
    <property type="match status" value="1"/>
</dbReference>
<comment type="caution">
    <text evidence="2">The sequence shown here is derived from an EMBL/GenBank/DDBJ whole genome shotgun (WGS) entry which is preliminary data.</text>
</comment>